<dbReference type="AlphaFoldDB" id="A0A7S1J570"/>
<dbReference type="EMBL" id="HBGA01119060">
    <property type="protein sequence ID" value="CAD9033075.1"/>
    <property type="molecule type" value="Transcribed_RNA"/>
</dbReference>
<feature type="compositionally biased region" description="Acidic residues" evidence="1">
    <location>
        <begin position="60"/>
        <end position="69"/>
    </location>
</feature>
<gene>
    <name evidence="2" type="ORF">EGYM00392_LOCUS44219</name>
</gene>
<protein>
    <submittedName>
        <fullName evidence="2">Uncharacterized protein</fullName>
    </submittedName>
</protein>
<evidence type="ECO:0000256" key="1">
    <source>
        <dbReference type="SAM" id="MobiDB-lite"/>
    </source>
</evidence>
<proteinExistence type="predicted"/>
<organism evidence="2">
    <name type="scientific">Eutreptiella gymnastica</name>
    <dbReference type="NCBI Taxonomy" id="73025"/>
    <lineage>
        <taxon>Eukaryota</taxon>
        <taxon>Discoba</taxon>
        <taxon>Euglenozoa</taxon>
        <taxon>Euglenida</taxon>
        <taxon>Spirocuta</taxon>
        <taxon>Euglenophyceae</taxon>
        <taxon>Eutreptiales</taxon>
        <taxon>Eutreptiaceae</taxon>
        <taxon>Eutreptiella</taxon>
    </lineage>
</organism>
<feature type="compositionally biased region" description="Basic residues" evidence="1">
    <location>
        <begin position="90"/>
        <end position="105"/>
    </location>
</feature>
<reference evidence="2" key="1">
    <citation type="submission" date="2021-01" db="EMBL/GenBank/DDBJ databases">
        <authorList>
            <person name="Corre E."/>
            <person name="Pelletier E."/>
            <person name="Niang G."/>
            <person name="Scheremetjew M."/>
            <person name="Finn R."/>
            <person name="Kale V."/>
            <person name="Holt S."/>
            <person name="Cochrane G."/>
            <person name="Meng A."/>
            <person name="Brown T."/>
            <person name="Cohen L."/>
        </authorList>
    </citation>
    <scope>NUCLEOTIDE SEQUENCE</scope>
    <source>
        <strain evidence="2">NIES-381</strain>
    </source>
</reference>
<sequence>MVKKIIKAAVRKAKRQKKIALKKQQRLLERPVGKKIVSTEQADALLNSLCVDSKLKVSPDDEWEDVSDDENMKGDGDLKGVVATSLGAGRKAKQTVKRSTRRRKEKGILQGLANKERFEARQQHSRVRRKSKLALRNEED</sequence>
<evidence type="ECO:0000313" key="2">
    <source>
        <dbReference type="EMBL" id="CAD9033075.1"/>
    </source>
</evidence>
<name>A0A7S1J570_9EUGL</name>
<feature type="compositionally biased region" description="Basic residues" evidence="1">
    <location>
        <begin position="123"/>
        <end position="133"/>
    </location>
</feature>
<accession>A0A7S1J570</accession>
<feature type="region of interest" description="Disordered" evidence="1">
    <location>
        <begin position="60"/>
        <end position="140"/>
    </location>
</feature>